<dbReference type="Gene3D" id="3.90.70.10">
    <property type="entry name" value="Cysteine proteinases"/>
    <property type="match status" value="1"/>
</dbReference>
<evidence type="ECO:0000256" key="2">
    <source>
        <dbReference type="ARBA" id="ARBA00023315"/>
    </source>
</evidence>
<name>A0A1M6QHR5_9BACT</name>
<dbReference type="EMBL" id="FQYR01000006">
    <property type="protein sequence ID" value="SHK19650.1"/>
    <property type="molecule type" value="Genomic_DNA"/>
</dbReference>
<keyword evidence="1" id="KW-0808">Transferase</keyword>
<proteinExistence type="predicted"/>
<sequence>MNKTFIRDVSTDDLEKLLRIEQACFETDRLSRRSFQRWITGTNSILRVIERDGQLVGYALVLLHRGTRLARLYSIAISHPARGQGLGKKLLQDVEEAAAKQDRFFMRLEVSDNNQAARQLYQSTGYAPFEEIHDYYEDHSDAVRMQKRIRHPDLEHIPNRVPWYQQTTDFTCGPAALMMAMASIRPDIGFTQELELDLWREATTIYMTSGHGGCHPLGLALAAHRRHYHPRVLLSHKCPLFLDGVRSEHKKDIMQTVHHHFLQQAKDKDIPIHYQRITNASLEQHLQAGAAICILISSYRLNGDKAPHWVVITASDSLCFYLHDPDVEKLTRSPLDCQYIPVAKNEFAKMINYGSKRFHSAVILEPQK</sequence>
<dbReference type="InterPro" id="IPR021770">
    <property type="entry name" value="DUF3335"/>
</dbReference>
<dbReference type="GO" id="GO:0016747">
    <property type="term" value="F:acyltransferase activity, transferring groups other than amino-acyl groups"/>
    <property type="evidence" value="ECO:0007669"/>
    <property type="project" value="InterPro"/>
</dbReference>
<dbReference type="PANTHER" id="PTHR43877:SF2">
    <property type="entry name" value="AMINOALKYLPHOSPHONATE N-ACETYLTRANSFERASE-RELATED"/>
    <property type="match status" value="1"/>
</dbReference>
<keyword evidence="4" id="KW-0689">Ribosomal protein</keyword>
<dbReference type="SUPFAM" id="SSF55729">
    <property type="entry name" value="Acyl-CoA N-acyltransferases (Nat)"/>
    <property type="match status" value="1"/>
</dbReference>
<dbReference type="CDD" id="cd04301">
    <property type="entry name" value="NAT_SF"/>
    <property type="match status" value="1"/>
</dbReference>
<evidence type="ECO:0000259" key="3">
    <source>
        <dbReference type="PROSITE" id="PS51186"/>
    </source>
</evidence>
<evidence type="ECO:0000313" key="5">
    <source>
        <dbReference type="Proteomes" id="UP000184510"/>
    </source>
</evidence>
<evidence type="ECO:0000313" key="4">
    <source>
        <dbReference type="EMBL" id="SHK19650.1"/>
    </source>
</evidence>
<accession>A0A1M6QHR5</accession>
<protein>
    <submittedName>
        <fullName evidence="4">Ribosomal protein S18 acetylase RimI</fullName>
    </submittedName>
</protein>
<organism evidence="4 5">
    <name type="scientific">Rubritalea squalenifaciens DSM 18772</name>
    <dbReference type="NCBI Taxonomy" id="1123071"/>
    <lineage>
        <taxon>Bacteria</taxon>
        <taxon>Pseudomonadati</taxon>
        <taxon>Verrucomicrobiota</taxon>
        <taxon>Verrucomicrobiia</taxon>
        <taxon>Verrucomicrobiales</taxon>
        <taxon>Rubritaleaceae</taxon>
        <taxon>Rubritalea</taxon>
    </lineage>
</organism>
<dbReference type="InterPro" id="IPR016181">
    <property type="entry name" value="Acyl_CoA_acyltransferase"/>
</dbReference>
<dbReference type="Proteomes" id="UP000184510">
    <property type="component" value="Unassembled WGS sequence"/>
</dbReference>
<gene>
    <name evidence="4" type="ORF">SAMN02745181_3400</name>
</gene>
<dbReference type="GO" id="GO:0005840">
    <property type="term" value="C:ribosome"/>
    <property type="evidence" value="ECO:0007669"/>
    <property type="project" value="UniProtKB-KW"/>
</dbReference>
<dbReference type="InterPro" id="IPR000182">
    <property type="entry name" value="GNAT_dom"/>
</dbReference>
<reference evidence="4 5" key="1">
    <citation type="submission" date="2016-11" db="EMBL/GenBank/DDBJ databases">
        <authorList>
            <person name="Jaros S."/>
            <person name="Januszkiewicz K."/>
            <person name="Wedrychowicz H."/>
        </authorList>
    </citation>
    <scope>NUCLEOTIDE SEQUENCE [LARGE SCALE GENOMIC DNA]</scope>
    <source>
        <strain evidence="4 5">DSM 18772</strain>
    </source>
</reference>
<dbReference type="RefSeq" id="WP_143184957.1">
    <property type="nucleotide sequence ID" value="NZ_FQYR01000006.1"/>
</dbReference>
<feature type="domain" description="N-acetyltransferase" evidence="3">
    <location>
        <begin position="4"/>
        <end position="150"/>
    </location>
</feature>
<dbReference type="InParanoid" id="A0A1M6QHR5"/>
<keyword evidence="5" id="KW-1185">Reference proteome</keyword>
<keyword evidence="2" id="KW-0012">Acyltransferase</keyword>
<dbReference type="PROSITE" id="PS51186">
    <property type="entry name" value="GNAT"/>
    <property type="match status" value="1"/>
</dbReference>
<dbReference type="Pfam" id="PF13673">
    <property type="entry name" value="Acetyltransf_10"/>
    <property type="match status" value="1"/>
</dbReference>
<dbReference type="STRING" id="1123071.SAMN02745181_3400"/>
<dbReference type="OrthoDB" id="9798006at2"/>
<keyword evidence="4" id="KW-0687">Ribonucleoprotein</keyword>
<dbReference type="Pfam" id="PF11814">
    <property type="entry name" value="DUF3335"/>
    <property type="match status" value="1"/>
</dbReference>
<dbReference type="PANTHER" id="PTHR43877">
    <property type="entry name" value="AMINOALKYLPHOSPHONATE N-ACETYLTRANSFERASE-RELATED-RELATED"/>
    <property type="match status" value="1"/>
</dbReference>
<evidence type="ECO:0000256" key="1">
    <source>
        <dbReference type="ARBA" id="ARBA00022679"/>
    </source>
</evidence>
<dbReference type="Gene3D" id="3.40.630.30">
    <property type="match status" value="1"/>
</dbReference>
<dbReference type="InterPro" id="IPR050832">
    <property type="entry name" value="Bact_Acetyltransf"/>
</dbReference>
<dbReference type="AlphaFoldDB" id="A0A1M6QHR5"/>